<dbReference type="EMBL" id="AMCW01000006">
    <property type="protein sequence ID" value="EKK04453.1"/>
    <property type="molecule type" value="Genomic_DNA"/>
</dbReference>
<organism evidence="2 3">
    <name type="scientific">Rhodopirellula baltica SH28</name>
    <dbReference type="NCBI Taxonomy" id="993517"/>
    <lineage>
        <taxon>Bacteria</taxon>
        <taxon>Pseudomonadati</taxon>
        <taxon>Planctomycetota</taxon>
        <taxon>Planctomycetia</taxon>
        <taxon>Pirellulales</taxon>
        <taxon>Pirellulaceae</taxon>
        <taxon>Rhodopirellula</taxon>
    </lineage>
</organism>
<dbReference type="AlphaFoldDB" id="K5DPN3"/>
<dbReference type="Proteomes" id="UP000007993">
    <property type="component" value="Unassembled WGS sequence"/>
</dbReference>
<dbReference type="PATRIC" id="fig|993517.3.peg.231"/>
<evidence type="ECO:0000313" key="2">
    <source>
        <dbReference type="EMBL" id="EKK04453.1"/>
    </source>
</evidence>
<comment type="caution">
    <text evidence="2">The sequence shown here is derived from an EMBL/GenBank/DDBJ whole genome shotgun (WGS) entry which is preliminary data.</text>
</comment>
<proteinExistence type="predicted"/>
<feature type="compositionally biased region" description="Basic and acidic residues" evidence="1">
    <location>
        <begin position="30"/>
        <end position="40"/>
    </location>
</feature>
<reference evidence="2 3" key="1">
    <citation type="journal article" date="2013" name="Mar. Genomics">
        <title>Expression of sulfatases in Rhodopirellula baltica and the diversity of sulfatases in the genus Rhodopirellula.</title>
        <authorList>
            <person name="Wegner C.E."/>
            <person name="Richter-Heitmann T."/>
            <person name="Klindworth A."/>
            <person name="Klockow C."/>
            <person name="Richter M."/>
            <person name="Achstetter T."/>
            <person name="Glockner F.O."/>
            <person name="Harder J."/>
        </authorList>
    </citation>
    <scope>NUCLEOTIDE SEQUENCE [LARGE SCALE GENOMIC DNA]</scope>
    <source>
        <strain evidence="2 3">SH28</strain>
    </source>
</reference>
<accession>K5DPN3</accession>
<name>K5DPN3_RHOBT</name>
<evidence type="ECO:0000313" key="3">
    <source>
        <dbReference type="Proteomes" id="UP000007993"/>
    </source>
</evidence>
<evidence type="ECO:0000256" key="1">
    <source>
        <dbReference type="SAM" id="MobiDB-lite"/>
    </source>
</evidence>
<feature type="compositionally biased region" description="Polar residues" evidence="1">
    <location>
        <begin position="67"/>
        <end position="81"/>
    </location>
</feature>
<gene>
    <name evidence="2" type="ORF">RBSH_00215</name>
</gene>
<sequence>MDDGSSGKTVTSFVQHRLCGASISFEKRESASRSLLEHRPSTASVWTSFHDGNKKPKNDEGLAKGFSQGSGEDNNVLPNNS</sequence>
<feature type="compositionally biased region" description="Basic and acidic residues" evidence="1">
    <location>
        <begin position="51"/>
        <end position="62"/>
    </location>
</feature>
<protein>
    <submittedName>
        <fullName evidence="2">Uncharacterized protein</fullName>
    </submittedName>
</protein>
<feature type="region of interest" description="Disordered" evidence="1">
    <location>
        <begin position="30"/>
        <end position="81"/>
    </location>
</feature>